<feature type="non-terminal residue" evidence="1">
    <location>
        <position position="1"/>
    </location>
</feature>
<name>F2VQT1_EPICO</name>
<proteinExistence type="evidence at transcript level"/>
<feature type="non-terminal residue" evidence="1">
    <location>
        <position position="44"/>
    </location>
</feature>
<reference evidence="1" key="1">
    <citation type="submission" date="2010-03" db="EMBL/GenBank/DDBJ databases">
        <title>Definition of the antibody to resist a fatal pathogen challenge in a bony fish highlights a life vest in the immune system in early vertebrates.</title>
        <authorList>
            <person name="Jiang Y.N."/>
            <person name="Xia C."/>
        </authorList>
    </citation>
    <scope>NUCLEOTIDE SEQUENCE</scope>
</reference>
<evidence type="ECO:0000313" key="1">
    <source>
        <dbReference type="EMBL" id="AEA39677.1"/>
    </source>
</evidence>
<accession>F2VQT1</accession>
<protein>
    <submittedName>
        <fullName evidence="1">CD62P</fullName>
    </submittedName>
</protein>
<organism evidence="1">
    <name type="scientific">Epinephelus coioides</name>
    <name type="common">Orange-spotted grouper</name>
    <name type="synonym">Epinephelus nebulosus</name>
    <dbReference type="NCBI Taxonomy" id="94232"/>
    <lineage>
        <taxon>Eukaryota</taxon>
        <taxon>Metazoa</taxon>
        <taxon>Chordata</taxon>
        <taxon>Craniata</taxon>
        <taxon>Vertebrata</taxon>
        <taxon>Euteleostomi</taxon>
        <taxon>Actinopterygii</taxon>
        <taxon>Neopterygii</taxon>
        <taxon>Teleostei</taxon>
        <taxon>Neoteleostei</taxon>
        <taxon>Acanthomorphata</taxon>
        <taxon>Eupercaria</taxon>
        <taxon>Perciformes</taxon>
        <taxon>Serranoidei</taxon>
        <taxon>Serranidae</taxon>
        <taxon>Epinephelinae</taxon>
        <taxon>Epinephelini</taxon>
        <taxon>Epinephelus</taxon>
    </lineage>
</organism>
<dbReference type="AlphaFoldDB" id="F2VQT1"/>
<sequence length="44" mass="4860">ADTECTSLGMWSRKMPHCLAQPCPLLAKAPQHGRMNCGHPYSSF</sequence>
<dbReference type="EMBL" id="GU988654">
    <property type="protein sequence ID" value="AEA39677.1"/>
    <property type="molecule type" value="mRNA"/>
</dbReference>